<proteinExistence type="predicted"/>
<evidence type="ECO:0000313" key="3">
    <source>
        <dbReference type="Proteomes" id="UP000325755"/>
    </source>
</evidence>
<protein>
    <submittedName>
        <fullName evidence="2">Class I SAM-dependent methyltransferase</fullName>
    </submittedName>
</protein>
<dbReference type="AlphaFoldDB" id="A0A5Q0BM41"/>
<keyword evidence="2" id="KW-0489">Methyltransferase</keyword>
<dbReference type="GO" id="GO:0008168">
    <property type="term" value="F:methyltransferase activity"/>
    <property type="evidence" value="ECO:0007669"/>
    <property type="project" value="UniProtKB-KW"/>
</dbReference>
<keyword evidence="2" id="KW-0808">Transferase</keyword>
<dbReference type="InParanoid" id="A0A5Q0BM41"/>
<feature type="domain" description="Methyltransferase" evidence="1">
    <location>
        <begin position="54"/>
        <end position="154"/>
    </location>
</feature>
<dbReference type="PANTHER" id="PTHR43591">
    <property type="entry name" value="METHYLTRANSFERASE"/>
    <property type="match status" value="1"/>
</dbReference>
<dbReference type="Proteomes" id="UP000325755">
    <property type="component" value="Chromosome"/>
</dbReference>
<sequence length="247" mass="27691">MNEPQTSLERQFSGQIGAEYEMLKLICPASVDMSRRVGETLASRVNKAGQTQQVMELGCGTGITTLSVLAQNPGLQLRSVDNEPTMLNQAREHLSAWLDKGQLSLEEIDALGALRQCASASLDAIVSAYTLHNFPQDYRALVYPEIFRVLKPGGVFINGDRYALDDTIEHTKLIQQEIEAYFDMLMKMNRADLLEKWIVHLFSDESPDHVMRLQPALDAFNAAGFNPVEHRFHDGINRLLLAHKPLI</sequence>
<dbReference type="OrthoDB" id="7856199at2"/>
<dbReference type="SUPFAM" id="SSF53335">
    <property type="entry name" value="S-adenosyl-L-methionine-dependent methyltransferases"/>
    <property type="match status" value="1"/>
</dbReference>
<dbReference type="InterPro" id="IPR041698">
    <property type="entry name" value="Methyltransf_25"/>
</dbReference>
<gene>
    <name evidence="2" type="ORF">F6R98_09445</name>
</gene>
<dbReference type="GO" id="GO:0032259">
    <property type="term" value="P:methylation"/>
    <property type="evidence" value="ECO:0007669"/>
    <property type="project" value="UniProtKB-KW"/>
</dbReference>
<dbReference type="EMBL" id="CP044205">
    <property type="protein sequence ID" value="QFY42816.1"/>
    <property type="molecule type" value="Genomic_DNA"/>
</dbReference>
<dbReference type="CDD" id="cd02440">
    <property type="entry name" value="AdoMet_MTases"/>
    <property type="match status" value="1"/>
</dbReference>
<organism evidence="2 3">
    <name type="scientific">Candidatus Methylospira mobilis</name>
    <dbReference type="NCBI Taxonomy" id="1808979"/>
    <lineage>
        <taxon>Bacteria</taxon>
        <taxon>Pseudomonadati</taxon>
        <taxon>Pseudomonadota</taxon>
        <taxon>Gammaproteobacteria</taxon>
        <taxon>Methylococcales</taxon>
        <taxon>Methylococcaceae</taxon>
        <taxon>Candidatus Methylospira</taxon>
    </lineage>
</organism>
<dbReference type="PANTHER" id="PTHR43591:SF97">
    <property type="entry name" value="CLASS I SAM-DEPENDENT METHYLTRANSFERASE"/>
    <property type="match status" value="1"/>
</dbReference>
<reference evidence="2 3" key="1">
    <citation type="submission" date="2019-09" db="EMBL/GenBank/DDBJ databases">
        <title>Ecophysiology of the spiral-shaped methanotroph Methylospira mobilis as revealed by the complete genome sequence.</title>
        <authorList>
            <person name="Oshkin I.Y."/>
            <person name="Dedysh S.N."/>
            <person name="Miroshnikov K."/>
            <person name="Danilova O.V."/>
            <person name="Hakobyan A."/>
            <person name="Liesack W."/>
        </authorList>
    </citation>
    <scope>NUCLEOTIDE SEQUENCE [LARGE SCALE GENOMIC DNA]</scope>
    <source>
        <strain evidence="2 3">Shm1</strain>
    </source>
</reference>
<evidence type="ECO:0000313" key="2">
    <source>
        <dbReference type="EMBL" id="QFY42816.1"/>
    </source>
</evidence>
<dbReference type="Pfam" id="PF13649">
    <property type="entry name" value="Methyltransf_25"/>
    <property type="match status" value="1"/>
</dbReference>
<name>A0A5Q0BM41_9GAMM</name>
<evidence type="ECO:0000259" key="1">
    <source>
        <dbReference type="Pfam" id="PF13649"/>
    </source>
</evidence>
<dbReference type="RefSeq" id="WP_153248808.1">
    <property type="nucleotide sequence ID" value="NZ_CP044205.1"/>
</dbReference>
<keyword evidence="3" id="KW-1185">Reference proteome</keyword>
<dbReference type="Gene3D" id="3.40.50.150">
    <property type="entry name" value="Vaccinia Virus protein VP39"/>
    <property type="match status" value="1"/>
</dbReference>
<accession>A0A5Q0BM41</accession>
<dbReference type="KEGG" id="mmob:F6R98_09445"/>
<dbReference type="InterPro" id="IPR029063">
    <property type="entry name" value="SAM-dependent_MTases_sf"/>
</dbReference>